<gene>
    <name evidence="2" type="ORF">ACFQZV_08625</name>
</gene>
<dbReference type="InterPro" id="IPR001753">
    <property type="entry name" value="Enoyl-CoA_hydra/iso"/>
</dbReference>
<sequence length="298" mass="31615">MNVRFATLRYSVDENIATLELSRPDSGNSFSSVMSADIVAALDLSDEDDDVRAVVITAEGRNFCVGQDLDEGFIARGRPTSPALETYLEQVGTIGGVPRDSGGYTSLRIAASRKPVIAAINGAAVGIGITMLLPADIRVAGESTRLGFVFTRRGLVPEAASSWFLPRIVGISKALEWVETGRLIGSAEALETGLVSYVVDDGLIRDKAYEIAREIAQHTSPVAVSAARATLWAMLTASTPWDAHAIESKAIYDLGGGEDVDEGVAAFMAKRPPHFTSRVSTGLPDFVPEWPGDASTDG</sequence>
<dbReference type="CDD" id="cd06558">
    <property type="entry name" value="crotonase-like"/>
    <property type="match status" value="1"/>
</dbReference>
<comment type="caution">
    <text evidence="2">The sequence shown here is derived from an EMBL/GenBank/DDBJ whole genome shotgun (WGS) entry which is preliminary data.</text>
</comment>
<protein>
    <submittedName>
        <fullName evidence="2">Enoyl-CoA hydratase-related protein</fullName>
    </submittedName>
</protein>
<accession>A0ABW2ZRU8</accession>
<organism evidence="2 3">
    <name type="scientific">Microbacterium koreense</name>
    <dbReference type="NCBI Taxonomy" id="323761"/>
    <lineage>
        <taxon>Bacteria</taxon>
        <taxon>Bacillati</taxon>
        <taxon>Actinomycetota</taxon>
        <taxon>Actinomycetes</taxon>
        <taxon>Micrococcales</taxon>
        <taxon>Microbacteriaceae</taxon>
        <taxon>Microbacterium</taxon>
    </lineage>
</organism>
<dbReference type="Gene3D" id="3.90.226.10">
    <property type="entry name" value="2-enoyl-CoA Hydratase, Chain A, domain 1"/>
    <property type="match status" value="1"/>
</dbReference>
<dbReference type="Pfam" id="PF00378">
    <property type="entry name" value="ECH_1"/>
    <property type="match status" value="1"/>
</dbReference>
<evidence type="ECO:0000313" key="3">
    <source>
        <dbReference type="Proteomes" id="UP001597042"/>
    </source>
</evidence>
<dbReference type="NCBIfam" id="NF006109">
    <property type="entry name" value="PRK08260.1"/>
    <property type="match status" value="1"/>
</dbReference>
<name>A0ABW2ZRU8_9MICO</name>
<proteinExistence type="inferred from homology"/>
<dbReference type="Proteomes" id="UP001597042">
    <property type="component" value="Unassembled WGS sequence"/>
</dbReference>
<dbReference type="PANTHER" id="PTHR43802:SF1">
    <property type="entry name" value="IP11341P-RELATED"/>
    <property type="match status" value="1"/>
</dbReference>
<comment type="similarity">
    <text evidence="1">Belongs to the enoyl-CoA hydratase/isomerase family.</text>
</comment>
<dbReference type="PANTHER" id="PTHR43802">
    <property type="entry name" value="ENOYL-COA HYDRATASE"/>
    <property type="match status" value="1"/>
</dbReference>
<evidence type="ECO:0000313" key="2">
    <source>
        <dbReference type="EMBL" id="MFD0781362.1"/>
    </source>
</evidence>
<keyword evidence="3" id="KW-1185">Reference proteome</keyword>
<dbReference type="SUPFAM" id="SSF52096">
    <property type="entry name" value="ClpP/crotonase"/>
    <property type="match status" value="1"/>
</dbReference>
<dbReference type="InterPro" id="IPR029045">
    <property type="entry name" value="ClpP/crotonase-like_dom_sf"/>
</dbReference>
<reference evidence="3" key="1">
    <citation type="journal article" date="2019" name="Int. J. Syst. Evol. Microbiol.">
        <title>The Global Catalogue of Microorganisms (GCM) 10K type strain sequencing project: providing services to taxonomists for standard genome sequencing and annotation.</title>
        <authorList>
            <consortium name="The Broad Institute Genomics Platform"/>
            <consortium name="The Broad Institute Genome Sequencing Center for Infectious Disease"/>
            <person name="Wu L."/>
            <person name="Ma J."/>
        </authorList>
    </citation>
    <scope>NUCLEOTIDE SEQUENCE [LARGE SCALE GENOMIC DNA]</scope>
    <source>
        <strain evidence="3">CCUG 50754</strain>
    </source>
</reference>
<evidence type="ECO:0000256" key="1">
    <source>
        <dbReference type="ARBA" id="ARBA00005254"/>
    </source>
</evidence>
<dbReference type="EMBL" id="JBHTIM010000001">
    <property type="protein sequence ID" value="MFD0781362.1"/>
    <property type="molecule type" value="Genomic_DNA"/>
</dbReference>
<dbReference type="RefSeq" id="WP_378752823.1">
    <property type="nucleotide sequence ID" value="NZ_JBHSSV010000011.1"/>
</dbReference>